<proteinExistence type="inferred from homology"/>
<dbReference type="Pfam" id="PF00756">
    <property type="entry name" value="Esterase"/>
    <property type="match status" value="1"/>
</dbReference>
<dbReference type="InterPro" id="IPR036866">
    <property type="entry name" value="RibonucZ/Hydroxyglut_hydro"/>
</dbReference>
<keyword evidence="3" id="KW-0732">Signal</keyword>
<name>A0ABW0S736_9BURK</name>
<dbReference type="NCBIfam" id="NF033105">
    <property type="entry name" value="bla_subclass_B3"/>
    <property type="match status" value="1"/>
</dbReference>
<organism evidence="5 6">
    <name type="scientific">Massilia aerilata</name>
    <dbReference type="NCBI Taxonomy" id="453817"/>
    <lineage>
        <taxon>Bacteria</taxon>
        <taxon>Pseudomonadati</taxon>
        <taxon>Pseudomonadota</taxon>
        <taxon>Betaproteobacteria</taxon>
        <taxon>Burkholderiales</taxon>
        <taxon>Oxalobacteraceae</taxon>
        <taxon>Telluria group</taxon>
        <taxon>Massilia</taxon>
    </lineage>
</organism>
<keyword evidence="2 5" id="KW-0378">Hydrolase</keyword>
<dbReference type="EC" id="3.5.2.6" evidence="5"/>
<gene>
    <name evidence="5" type="primary">bla</name>
    <name evidence="5" type="ORF">ACFPO9_25230</name>
</gene>
<dbReference type="Gene3D" id="3.60.15.10">
    <property type="entry name" value="Ribonuclease Z/Hydroxyacylglutathione hydrolase-like"/>
    <property type="match status" value="1"/>
</dbReference>
<dbReference type="InterPro" id="IPR029058">
    <property type="entry name" value="AB_hydrolase_fold"/>
</dbReference>
<feature type="domain" description="Metallo-beta-lactamase" evidence="4">
    <location>
        <begin position="45"/>
        <end position="238"/>
    </location>
</feature>
<dbReference type="GO" id="GO:0008800">
    <property type="term" value="F:beta-lactamase activity"/>
    <property type="evidence" value="ECO:0007669"/>
    <property type="project" value="UniProtKB-EC"/>
</dbReference>
<dbReference type="Pfam" id="PF00753">
    <property type="entry name" value="Lactamase_B"/>
    <property type="match status" value="1"/>
</dbReference>
<dbReference type="InterPro" id="IPR000801">
    <property type="entry name" value="Esterase-like"/>
</dbReference>
<evidence type="ECO:0000313" key="5">
    <source>
        <dbReference type="EMBL" id="MFC5551835.1"/>
    </source>
</evidence>
<dbReference type="EMBL" id="JBHSMZ010000025">
    <property type="protein sequence ID" value="MFC5551835.1"/>
    <property type="molecule type" value="Genomic_DNA"/>
</dbReference>
<dbReference type="InterPro" id="IPR001279">
    <property type="entry name" value="Metallo-B-lactamas"/>
</dbReference>
<feature type="signal peptide" evidence="3">
    <location>
        <begin position="1"/>
        <end position="22"/>
    </location>
</feature>
<dbReference type="PROSITE" id="PS51257">
    <property type="entry name" value="PROKAR_LIPOPROTEIN"/>
    <property type="match status" value="1"/>
</dbReference>
<dbReference type="SMART" id="SM00849">
    <property type="entry name" value="Lactamase_B"/>
    <property type="match status" value="1"/>
</dbReference>
<protein>
    <submittedName>
        <fullName evidence="5">Subclass B3 metallo-beta-lactamase</fullName>
        <ecNumber evidence="5">3.5.2.6</ecNumber>
    </submittedName>
</protein>
<feature type="chain" id="PRO_5045889139" evidence="3">
    <location>
        <begin position="23"/>
        <end position="563"/>
    </location>
</feature>
<keyword evidence="6" id="KW-1185">Reference proteome</keyword>
<dbReference type="NCBIfam" id="NF012229">
    <property type="entry name" value="bla_class_B_core"/>
    <property type="match status" value="1"/>
</dbReference>
<evidence type="ECO:0000256" key="2">
    <source>
        <dbReference type="ARBA" id="ARBA00022801"/>
    </source>
</evidence>
<dbReference type="RefSeq" id="WP_379776580.1">
    <property type="nucleotide sequence ID" value="NZ_JBHSMZ010000025.1"/>
</dbReference>
<dbReference type="SUPFAM" id="SSF56281">
    <property type="entry name" value="Metallo-hydrolase/oxidoreductase"/>
    <property type="match status" value="1"/>
</dbReference>
<evidence type="ECO:0000313" key="6">
    <source>
        <dbReference type="Proteomes" id="UP001596086"/>
    </source>
</evidence>
<sequence length="563" mass="60956">MKTTICLALSLALGACTIDAGAADWNAPQDPFPLYGNTYYVGTGGISAVLITSPAGHILIDGGPPGASNQIAEHVRKLGFKVEDIRYILNGHEHFDHAGGIAALQKMSGATVLASPASAAVLRSGQPDERDAQYPGLQAMTPIAKTRAVRDGEVVKLGPLAVTARFTPGHTPGATTWTWRASEGGKTMNIVYGDSVNALAADGRSFSRNPLYPNARADVERSIATVETLDCDVLVSAHPELSDLWEKKARQATLGNAAFVDRDGCRKYAAKARAYLAKTMAAESDTAPSAYLLDDTEVRDVHSQALNRDYQVFVALPESYRSSARRYPVLFVTDAAYGFPVARSIAQRLSKHAGLEEAIVVGLSYAKGDSAVYSRRRDYTPSIPRTQSYASDTPGRAVAFGEAQTYGAFIADEVVPLIGSHYRADMRRKIFVGHSYGSLLGLQILLTRPASFEHYILGSPSLWFDRGVMFDREKAYAQAHKDMTASVFFGIGGLETLAAGKKRSRSEEDADMVADLREFDAALKSHRYPGLATRLEVFADEDHASVFPLVLTHGLRTYLKKAR</sequence>
<dbReference type="Proteomes" id="UP001596086">
    <property type="component" value="Unassembled WGS sequence"/>
</dbReference>
<evidence type="ECO:0000259" key="4">
    <source>
        <dbReference type="SMART" id="SM00849"/>
    </source>
</evidence>
<dbReference type="Gene3D" id="3.40.50.1820">
    <property type="entry name" value="alpha/beta hydrolase"/>
    <property type="match status" value="1"/>
</dbReference>
<dbReference type="InterPro" id="IPR052558">
    <property type="entry name" value="Siderophore_Hydrolase_D"/>
</dbReference>
<dbReference type="SUPFAM" id="SSF53474">
    <property type="entry name" value="alpha/beta-Hydrolases"/>
    <property type="match status" value="1"/>
</dbReference>
<comment type="caution">
    <text evidence="5">The sequence shown here is derived from an EMBL/GenBank/DDBJ whole genome shotgun (WGS) entry which is preliminary data.</text>
</comment>
<dbReference type="PANTHER" id="PTHR40841:SF2">
    <property type="entry name" value="SIDEROPHORE-DEGRADING ESTERASE (EUROFUNG)"/>
    <property type="match status" value="1"/>
</dbReference>
<reference evidence="6" key="1">
    <citation type="journal article" date="2019" name="Int. J. Syst. Evol. Microbiol.">
        <title>The Global Catalogue of Microorganisms (GCM) 10K type strain sequencing project: providing services to taxonomists for standard genome sequencing and annotation.</title>
        <authorList>
            <consortium name="The Broad Institute Genomics Platform"/>
            <consortium name="The Broad Institute Genome Sequencing Center for Infectious Disease"/>
            <person name="Wu L."/>
            <person name="Ma J."/>
        </authorList>
    </citation>
    <scope>NUCLEOTIDE SEQUENCE [LARGE SCALE GENOMIC DNA]</scope>
    <source>
        <strain evidence="6">CGMCC 4.5798</strain>
    </source>
</reference>
<evidence type="ECO:0000256" key="3">
    <source>
        <dbReference type="SAM" id="SignalP"/>
    </source>
</evidence>
<accession>A0ABW0S736</accession>
<evidence type="ECO:0000256" key="1">
    <source>
        <dbReference type="ARBA" id="ARBA00005622"/>
    </source>
</evidence>
<comment type="similarity">
    <text evidence="1">Belongs to the esterase D family.</text>
</comment>
<dbReference type="PANTHER" id="PTHR40841">
    <property type="entry name" value="SIDEROPHORE TRIACETYLFUSARININE C ESTERASE"/>
    <property type="match status" value="1"/>
</dbReference>